<proteinExistence type="predicted"/>
<accession>A0A9D7FTB6</accession>
<dbReference type="AlphaFoldDB" id="A0A9D7FTB6"/>
<dbReference type="Proteomes" id="UP001296969">
    <property type="component" value="Unassembled WGS sequence"/>
</dbReference>
<organism evidence="3 4">
    <name type="scientific">Limnobaculum xujianqingii</name>
    <dbReference type="NCBI Taxonomy" id="2738837"/>
    <lineage>
        <taxon>Bacteria</taxon>
        <taxon>Pseudomonadati</taxon>
        <taxon>Pseudomonadota</taxon>
        <taxon>Gammaproteobacteria</taxon>
        <taxon>Enterobacterales</taxon>
        <taxon>Budviciaceae</taxon>
        <taxon>Limnobaculum</taxon>
    </lineage>
</organism>
<evidence type="ECO:0000259" key="1">
    <source>
        <dbReference type="Pfam" id="PF21882"/>
    </source>
</evidence>
<evidence type="ECO:0000313" key="4">
    <source>
        <dbReference type="Proteomes" id="UP000807542"/>
    </source>
</evidence>
<keyword evidence="5" id="KW-1185">Reference proteome</keyword>
<dbReference type="RefSeq" id="WP_228398073.1">
    <property type="nucleotide sequence ID" value="NZ_JADRCP010000001.1"/>
</dbReference>
<dbReference type="Proteomes" id="UP000807542">
    <property type="component" value="Unassembled WGS sequence"/>
</dbReference>
<feature type="domain" description="Putative tail fiber protein gp53-like C-terminal" evidence="1">
    <location>
        <begin position="64"/>
        <end position="153"/>
    </location>
</feature>
<sequence length="155" mass="15920">MDALDDGDLDGLITKFTDALITNLNLGTAATRGVGTGTGQLPDMSSFSSVLGTGGCLGGTGFQRLPGGYIRQWGTSVANASGDVTINYPVAFSVKPDAVYFGYKQSSVPTAMQSIIINDAASSNVGAVCRAYKIDGTGTITGSTNAFYWIAEGKV</sequence>
<evidence type="ECO:0000313" key="5">
    <source>
        <dbReference type="Proteomes" id="UP001296969"/>
    </source>
</evidence>
<evidence type="ECO:0000313" key="2">
    <source>
        <dbReference type="EMBL" id="MBK5073214.1"/>
    </source>
</evidence>
<dbReference type="Gene3D" id="2.60.40.3940">
    <property type="match status" value="1"/>
</dbReference>
<evidence type="ECO:0000313" key="3">
    <source>
        <dbReference type="EMBL" id="MBK5176523.1"/>
    </source>
</evidence>
<dbReference type="Pfam" id="PF21882">
    <property type="entry name" value="Gp53-like_C"/>
    <property type="match status" value="1"/>
</dbReference>
<dbReference type="EMBL" id="JADRCQ010000001">
    <property type="protein sequence ID" value="MBK5073214.1"/>
    <property type="molecule type" value="Genomic_DNA"/>
</dbReference>
<gene>
    <name evidence="3" type="ORF">I2492_09320</name>
    <name evidence="2" type="ORF">I2493_09320</name>
</gene>
<comment type="caution">
    <text evidence="3">The sequence shown here is derived from an EMBL/GenBank/DDBJ whole genome shotgun (WGS) entry which is preliminary data.</text>
</comment>
<name>A0A9D7FTB6_9GAMM</name>
<protein>
    <recommendedName>
        <fullName evidence="1">Putative tail fiber protein gp53-like C-terminal domain-containing protein</fullName>
    </recommendedName>
</protein>
<dbReference type="InterPro" id="IPR054075">
    <property type="entry name" value="Gp53-like_C"/>
</dbReference>
<reference evidence="3 5" key="1">
    <citation type="submission" date="2020-11" db="EMBL/GenBank/DDBJ databases">
        <title>Insectihabitans protaetiae gen. nov. sp. nov. and Insectihabitans allomyrinae sp. nov., isolated from larvae of Protaetia brevitarsis seulensis and Allomyrina dichotoma, respectively.</title>
        <authorList>
            <person name="Lee S.D."/>
            <person name="Byeon Y.-S."/>
            <person name="Kim S.-M."/>
            <person name="Yang H.L."/>
            <person name="Kim I.S."/>
        </authorList>
    </citation>
    <scope>NUCLEOTIDE SEQUENCE</scope>
    <source>
        <strain evidence="3">CWB-B4</strain>
        <strain evidence="2 5">CWB-B43</strain>
    </source>
</reference>
<dbReference type="EMBL" id="JADRCP010000001">
    <property type="protein sequence ID" value="MBK5176523.1"/>
    <property type="molecule type" value="Genomic_DNA"/>
</dbReference>